<evidence type="ECO:0000256" key="4">
    <source>
        <dbReference type="ARBA" id="ARBA00014687"/>
    </source>
</evidence>
<dbReference type="Pfam" id="PF00510">
    <property type="entry name" value="COX3"/>
    <property type="match status" value="1"/>
</dbReference>
<evidence type="ECO:0000313" key="18">
    <source>
        <dbReference type="Proteomes" id="UP000000447"/>
    </source>
</evidence>
<evidence type="ECO:0000256" key="10">
    <source>
        <dbReference type="ARBA" id="ARBA00030072"/>
    </source>
</evidence>
<dbReference type="AlphaFoldDB" id="B9KYZ8"/>
<dbReference type="STRING" id="309801.trd_0707"/>
<dbReference type="PANTHER" id="PTHR11403:SF2">
    <property type="entry name" value="CYTOCHROME BO(3) UBIQUINOL OXIDASE SUBUNIT 3"/>
    <property type="match status" value="1"/>
</dbReference>
<evidence type="ECO:0000256" key="7">
    <source>
        <dbReference type="ARBA" id="ARBA00022989"/>
    </source>
</evidence>
<feature type="transmembrane region" description="Helical" evidence="15">
    <location>
        <begin position="175"/>
        <end position="199"/>
    </location>
</feature>
<comment type="subunit">
    <text evidence="3">Heterooctamer of two A chains, two B chains, two C chains and two D chains.</text>
</comment>
<dbReference type="RefSeq" id="WP_012642098.1">
    <property type="nucleotide sequence ID" value="NC_011959.1"/>
</dbReference>
<dbReference type="GO" id="GO:0004129">
    <property type="term" value="F:cytochrome-c oxidase activity"/>
    <property type="evidence" value="ECO:0007669"/>
    <property type="project" value="InterPro"/>
</dbReference>
<comment type="subcellular location">
    <subcellularLocation>
        <location evidence="1 14">Cell membrane</location>
        <topology evidence="1 14">Multi-pass membrane protein</topology>
    </subcellularLocation>
</comment>
<dbReference type="KEGG" id="tro:trd_0707"/>
<dbReference type="InterPro" id="IPR024791">
    <property type="entry name" value="Cyt_c/ubiquinol_Oxase_su3"/>
</dbReference>
<proteinExistence type="inferred from homology"/>
<feature type="transmembrane region" description="Helical" evidence="15">
    <location>
        <begin position="25"/>
        <end position="46"/>
    </location>
</feature>
<feature type="domain" description="Heme-copper oxidase subunit III family profile" evidence="16">
    <location>
        <begin position="1"/>
        <end position="201"/>
    </location>
</feature>
<dbReference type="GO" id="GO:0019646">
    <property type="term" value="P:aerobic electron transport chain"/>
    <property type="evidence" value="ECO:0007669"/>
    <property type="project" value="InterPro"/>
</dbReference>
<dbReference type="FunFam" id="1.20.120.80:FF:000001">
    <property type="entry name" value="Cytochrome (Ubi)quinol oxidase subunit III"/>
    <property type="match status" value="1"/>
</dbReference>
<evidence type="ECO:0000256" key="2">
    <source>
        <dbReference type="ARBA" id="ARBA00010581"/>
    </source>
</evidence>
<dbReference type="PROSITE" id="PS50253">
    <property type="entry name" value="COX3"/>
    <property type="match status" value="1"/>
</dbReference>
<name>B9KYZ8_THERP</name>
<evidence type="ECO:0000256" key="9">
    <source>
        <dbReference type="ARBA" id="ARBA00025694"/>
    </source>
</evidence>
<dbReference type="PANTHER" id="PTHR11403">
    <property type="entry name" value="CYTOCHROME C OXIDASE SUBUNIT III"/>
    <property type="match status" value="1"/>
</dbReference>
<feature type="transmembrane region" description="Helical" evidence="15">
    <location>
        <begin position="136"/>
        <end position="163"/>
    </location>
</feature>
<comment type="similarity">
    <text evidence="2 14">Belongs to the cytochrome c oxidase subunit 3 family.</text>
</comment>
<evidence type="ECO:0000256" key="1">
    <source>
        <dbReference type="ARBA" id="ARBA00004651"/>
    </source>
</evidence>
<feature type="transmembrane region" description="Helical" evidence="15">
    <location>
        <begin position="66"/>
        <end position="86"/>
    </location>
</feature>
<evidence type="ECO:0000256" key="11">
    <source>
        <dbReference type="ARBA" id="ARBA00031884"/>
    </source>
</evidence>
<evidence type="ECO:0000256" key="5">
    <source>
        <dbReference type="ARBA" id="ARBA00022475"/>
    </source>
</evidence>
<gene>
    <name evidence="17" type="ordered locus">trd_0707</name>
</gene>
<dbReference type="CDD" id="cd00386">
    <property type="entry name" value="Heme_Cu_Oxidase_III_like"/>
    <property type="match status" value="1"/>
</dbReference>
<evidence type="ECO:0000256" key="8">
    <source>
        <dbReference type="ARBA" id="ARBA00023136"/>
    </source>
</evidence>
<feature type="transmembrane region" description="Helical" evidence="15">
    <location>
        <begin position="98"/>
        <end position="116"/>
    </location>
</feature>
<dbReference type="SUPFAM" id="SSF81452">
    <property type="entry name" value="Cytochrome c oxidase subunit III-like"/>
    <property type="match status" value="1"/>
</dbReference>
<evidence type="ECO:0000259" key="16">
    <source>
        <dbReference type="PROSITE" id="PS50253"/>
    </source>
</evidence>
<dbReference type="InterPro" id="IPR013833">
    <property type="entry name" value="Cyt_c_oxidase_su3_a-hlx"/>
</dbReference>
<keyword evidence="6 14" id="KW-0812">Transmembrane</keyword>
<keyword evidence="5" id="KW-1003">Cell membrane</keyword>
<comment type="function">
    <text evidence="9">Cytochrome bo(3) ubiquinol terminal oxidase is the component of the aerobic respiratory chain of E.coli that predominates when cells are grown at high aeration. Has proton pump activity across the membrane in addition to electron transfer, pumping 2 protons/electron.</text>
</comment>
<sequence>MGHSVTAQAHPAGEHTTTGISHNRLMMWTFLASDCMFFVSLIWVYFAYRGRYFEPPYPRDVLDIPYTSVSAAVLLLSSFAIVMSLTALERGDMRGFRGWLLGTILLGALFLGGQYYEFTTFYHEGLTLTSNLFGTTFFVLTGFHGTHVFIGIVWLLVQWLLSLFGKLTTAHVERFFVTTLYWHFVDIVWIVIFMLVYLMPY</sequence>
<dbReference type="GO" id="GO:0005886">
    <property type="term" value="C:plasma membrane"/>
    <property type="evidence" value="ECO:0007669"/>
    <property type="project" value="UniProtKB-SubCell"/>
</dbReference>
<dbReference type="Proteomes" id="UP000000447">
    <property type="component" value="Chromosome"/>
</dbReference>
<evidence type="ECO:0000313" key="17">
    <source>
        <dbReference type="EMBL" id="ACM06033.1"/>
    </source>
</evidence>
<protein>
    <recommendedName>
        <fullName evidence="4">Cytochrome bo(3) ubiquinol oxidase subunit 3</fullName>
    </recommendedName>
    <alternativeName>
        <fullName evidence="12">Cytochrome o ubiquinol oxidase subunit 3</fullName>
    </alternativeName>
    <alternativeName>
        <fullName evidence="10">Oxidase bo(3) subunit 3</fullName>
    </alternativeName>
    <alternativeName>
        <fullName evidence="13">Ubiquinol oxidase polypeptide III</fullName>
    </alternativeName>
    <alternativeName>
        <fullName evidence="11">Ubiquinol oxidase subunit 3</fullName>
    </alternativeName>
</protein>
<dbReference type="HOGENOM" id="CLU_044071_1_1_0"/>
<evidence type="ECO:0000256" key="6">
    <source>
        <dbReference type="ARBA" id="ARBA00022692"/>
    </source>
</evidence>
<accession>B9KYZ8</accession>
<dbReference type="OrthoDB" id="9810850at2"/>
<keyword evidence="7 15" id="KW-1133">Transmembrane helix</keyword>
<dbReference type="InterPro" id="IPR035973">
    <property type="entry name" value="Cyt_c_oxidase_su3-like_sf"/>
</dbReference>
<reference evidence="17 18" key="1">
    <citation type="journal article" date="2009" name="PLoS ONE">
        <title>Complete genome sequence of the aerobic CO-oxidizing thermophile Thermomicrobium roseum.</title>
        <authorList>
            <person name="Wu D."/>
            <person name="Raymond J."/>
            <person name="Wu M."/>
            <person name="Chatterji S."/>
            <person name="Ren Q."/>
            <person name="Graham J.E."/>
            <person name="Bryant D.A."/>
            <person name="Robb F."/>
            <person name="Colman A."/>
            <person name="Tallon L.J."/>
            <person name="Badger J.H."/>
            <person name="Madupu R."/>
            <person name="Ward N.L."/>
            <person name="Eisen J.A."/>
        </authorList>
    </citation>
    <scope>NUCLEOTIDE SEQUENCE [LARGE SCALE GENOMIC DNA]</scope>
    <source>
        <strain evidence="18">ATCC 27502 / DSM 5159 / P-2</strain>
    </source>
</reference>
<evidence type="ECO:0000256" key="13">
    <source>
        <dbReference type="ARBA" id="ARBA00032717"/>
    </source>
</evidence>
<keyword evidence="18" id="KW-1185">Reference proteome</keyword>
<organism evidence="17 18">
    <name type="scientific">Thermomicrobium roseum (strain ATCC 27502 / DSM 5159 / P-2)</name>
    <dbReference type="NCBI Taxonomy" id="309801"/>
    <lineage>
        <taxon>Bacteria</taxon>
        <taxon>Pseudomonadati</taxon>
        <taxon>Thermomicrobiota</taxon>
        <taxon>Thermomicrobia</taxon>
        <taxon>Thermomicrobiales</taxon>
        <taxon>Thermomicrobiaceae</taxon>
        <taxon>Thermomicrobium</taxon>
    </lineage>
</organism>
<dbReference type="eggNOG" id="COG1845">
    <property type="taxonomic scope" value="Bacteria"/>
</dbReference>
<dbReference type="InterPro" id="IPR000298">
    <property type="entry name" value="Cyt_c_oxidase-like_su3"/>
</dbReference>
<dbReference type="Gene3D" id="1.20.120.80">
    <property type="entry name" value="Cytochrome c oxidase, subunit III, four-helix bundle"/>
    <property type="match status" value="1"/>
</dbReference>
<evidence type="ECO:0000256" key="14">
    <source>
        <dbReference type="RuleBase" id="RU003376"/>
    </source>
</evidence>
<evidence type="ECO:0000256" key="3">
    <source>
        <dbReference type="ARBA" id="ARBA00011700"/>
    </source>
</evidence>
<evidence type="ECO:0000256" key="12">
    <source>
        <dbReference type="ARBA" id="ARBA00032189"/>
    </source>
</evidence>
<dbReference type="EMBL" id="CP001275">
    <property type="protein sequence ID" value="ACM06033.1"/>
    <property type="molecule type" value="Genomic_DNA"/>
</dbReference>
<keyword evidence="8 15" id="KW-0472">Membrane</keyword>
<evidence type="ECO:0000256" key="15">
    <source>
        <dbReference type="SAM" id="Phobius"/>
    </source>
</evidence>